<feature type="domain" description="DUF4488" evidence="2">
    <location>
        <begin position="30"/>
        <end position="147"/>
    </location>
</feature>
<sequence>MKNILVLIFSILSLYAVAQAEQTHVPASKSLAGIWRQTGIKHPVSGKVVDVLSGNYKVINPDGTFYTVVTWNSKDPLKGTTIGQYGDYKITSDSTLVEHIVQHVMNPNLNGKEVKLKYRLIDTNTVMIAWRNIDRGIWIDERWTRLPLSR</sequence>
<evidence type="ECO:0000313" key="4">
    <source>
        <dbReference type="Proteomes" id="UP000610931"/>
    </source>
</evidence>
<organism evidence="3 4">
    <name type="scientific">Snuella sedimenti</name>
    <dbReference type="NCBI Taxonomy" id="2798802"/>
    <lineage>
        <taxon>Bacteria</taxon>
        <taxon>Pseudomonadati</taxon>
        <taxon>Bacteroidota</taxon>
        <taxon>Flavobacteriia</taxon>
        <taxon>Flavobacteriales</taxon>
        <taxon>Flavobacteriaceae</taxon>
        <taxon>Snuella</taxon>
    </lineage>
</organism>
<dbReference type="Gene3D" id="2.40.128.490">
    <property type="entry name" value="Uncharacterised protein PF14869, DUF4488"/>
    <property type="match status" value="1"/>
</dbReference>
<dbReference type="RefSeq" id="WP_199112280.1">
    <property type="nucleotide sequence ID" value="NZ_JAELVQ010000001.1"/>
</dbReference>
<proteinExistence type="predicted"/>
<reference evidence="3" key="1">
    <citation type="submission" date="2020-12" db="EMBL/GenBank/DDBJ databases">
        <title>Snuella sp. nov., isolated from sediment in Incheon.</title>
        <authorList>
            <person name="Kim W."/>
        </authorList>
    </citation>
    <scope>NUCLEOTIDE SEQUENCE</scope>
    <source>
        <strain evidence="3">CAU 1569</strain>
    </source>
</reference>
<dbReference type="EMBL" id="JAELVQ010000001">
    <property type="protein sequence ID" value="MBJ6366664.1"/>
    <property type="molecule type" value="Genomic_DNA"/>
</dbReference>
<evidence type="ECO:0000259" key="2">
    <source>
        <dbReference type="Pfam" id="PF14869"/>
    </source>
</evidence>
<feature type="chain" id="PRO_5035193444" evidence="1">
    <location>
        <begin position="19"/>
        <end position="150"/>
    </location>
</feature>
<comment type="caution">
    <text evidence="3">The sequence shown here is derived from an EMBL/GenBank/DDBJ whole genome shotgun (WGS) entry which is preliminary data.</text>
</comment>
<keyword evidence="4" id="KW-1185">Reference proteome</keyword>
<keyword evidence="1" id="KW-0732">Signal</keyword>
<dbReference type="Pfam" id="PF14869">
    <property type="entry name" value="DUF4488"/>
    <property type="match status" value="1"/>
</dbReference>
<evidence type="ECO:0000256" key="1">
    <source>
        <dbReference type="SAM" id="SignalP"/>
    </source>
</evidence>
<name>A0A8J7J971_9FLAO</name>
<protein>
    <submittedName>
        <fullName evidence="3">DUF4488 domain-containing protein</fullName>
    </submittedName>
</protein>
<feature type="signal peptide" evidence="1">
    <location>
        <begin position="1"/>
        <end position="18"/>
    </location>
</feature>
<dbReference type="InterPro" id="IPR027991">
    <property type="entry name" value="DUF4488"/>
</dbReference>
<evidence type="ECO:0000313" key="3">
    <source>
        <dbReference type="EMBL" id="MBJ6366664.1"/>
    </source>
</evidence>
<accession>A0A8J7J971</accession>
<dbReference type="AlphaFoldDB" id="A0A8J7J971"/>
<dbReference type="Proteomes" id="UP000610931">
    <property type="component" value="Unassembled WGS sequence"/>
</dbReference>
<gene>
    <name evidence="3" type="ORF">JF259_01055</name>
</gene>